<dbReference type="InterPro" id="IPR006592">
    <property type="entry name" value="RNA_pol_N"/>
</dbReference>
<evidence type="ECO:0000313" key="16">
    <source>
        <dbReference type="Proteomes" id="UP000733611"/>
    </source>
</evidence>
<dbReference type="PANTHER" id="PTHR19376:SF54">
    <property type="entry name" value="DNA-DIRECTED RNA POLYMERASE SUBUNIT BETA"/>
    <property type="match status" value="1"/>
</dbReference>
<protein>
    <recommendedName>
        <fullName evidence="12">DNA-directed RNA polymerase subunit beta'</fullName>
        <shortName evidence="12">RNAP subunit beta'</shortName>
        <ecNumber evidence="12">2.7.7.6</ecNumber>
    </recommendedName>
    <alternativeName>
        <fullName evidence="12">RNA polymerase subunit beta'</fullName>
    </alternativeName>
    <alternativeName>
        <fullName evidence="12">Transcriptase subunit beta'</fullName>
    </alternativeName>
</protein>
<feature type="binding site" evidence="12">
    <location>
        <position position="921"/>
    </location>
    <ligand>
        <name>Zn(2+)</name>
        <dbReference type="ChEBI" id="CHEBI:29105"/>
        <label>2</label>
    </ligand>
</feature>
<dbReference type="InterPro" id="IPR007066">
    <property type="entry name" value="RNA_pol_Rpb1_3"/>
</dbReference>
<dbReference type="Gene3D" id="1.10.40.90">
    <property type="match status" value="1"/>
</dbReference>
<comment type="cofactor">
    <cofactor evidence="12">
        <name>Zn(2+)</name>
        <dbReference type="ChEBI" id="CHEBI:29105"/>
    </cofactor>
    <text evidence="12">Binds 2 Zn(2+) ions per subunit.</text>
</comment>
<dbReference type="Gene3D" id="1.10.132.30">
    <property type="match status" value="1"/>
</dbReference>
<evidence type="ECO:0000256" key="5">
    <source>
        <dbReference type="ARBA" id="ARBA00022679"/>
    </source>
</evidence>
<feature type="binding site" evidence="12">
    <location>
        <position position="69"/>
    </location>
    <ligand>
        <name>Zn(2+)</name>
        <dbReference type="ChEBI" id="CHEBI:29105"/>
        <label>1</label>
    </ligand>
</feature>
<feature type="binding site" evidence="12">
    <location>
        <position position="840"/>
    </location>
    <ligand>
        <name>Zn(2+)</name>
        <dbReference type="ChEBI" id="CHEBI:29105"/>
        <label>2</label>
    </ligand>
</feature>
<name>A0A948TI69_9GAMM</name>
<keyword evidence="8 12" id="KW-0862">Zinc</keyword>
<evidence type="ECO:0000256" key="10">
    <source>
        <dbReference type="ARBA" id="ARBA00023163"/>
    </source>
</evidence>
<dbReference type="EC" id="2.7.7.6" evidence="12"/>
<evidence type="ECO:0000259" key="14">
    <source>
        <dbReference type="SMART" id="SM00663"/>
    </source>
</evidence>
<sequence length="1451" mass="160511">MANRSNNALKQKLEDFDAIKIGLASPEMIRAWSYGEVKKPETINYRTFKPERDGLFCAKIFGPVKDYECLCGKYKRLKHRGTICDKCGVEVTQAKVRRERMGHIELASPVAHIWFLKSLPSRIGLILDMKLRDIESVLYFESYVVTDPGMTELKERQLLTEEEYMNALELFGDDFSAKMGAEAILEILQGMNLEDEIVTLRETLETTASESNRKKLAKRLKLMEAFVHSGNKPEWMILTVLPVLPPDLRPLVPLDGGRFATSDLNDLYRRVINRNNRLKRLLDLVAPEIIVRNEKRMLQESVDALMDNGRRGRAISGSNKRPLKSLADMIKGKQGRFRQNLLGKRVDYSGRSVITCGPNLRLHQCGLPKKMALELFKPFIYGRLEMRGHAATIKAAKKMVEREDAIVWDVLDEVIREHPVLLNRAPTLHRLGIQAFEPILIEGKAIRLHPLVCPAFNADFDGDQMAVHIPLTLEAQLEARALMMSTNNILSPASGDPIIVPAQDVVLGLYYMTKSRVGARGEGMILADAYEAERVYKGGVADMQARVACRIFFTEKNPETGEFVDKSEIRLTTIGRAILSLILPRGMSYDTIDPPVEGVTQENIREILTHKDWFTKVSNQPLGKKRIAALLNTCYRLLGLKDTVMFADRVMYTGFRNAAISGSSVCVDDMLIPKEKQTIIAAAQKEVMSIQQQYDNGQITQGERYNKVIDIWSNANDKVMKAMMANLSVETGVNILGEEEKQASFNSIYMMADSGARGSPAQIRQLAGMRGLMATPDGSIIETPIIANFREGLNVQQYFISTHGARKGLADTALKTANSGYLTRRLVDVAQDLVITEEDCGTTNGLEITPHVSGGDVIENLRDRVLGRTLADDVLRPGSKEVLIAAGTLLDEKCCSILEEFKIEKVKVRSPITCNTKYGVCARCYGRDLARGHLVNAGEAVGVIAAQSIGEPGTQLTMRTFHIGGAASRAVAESGATVKNSGTIRILNSKTVTNTDGKEVVTSRQSELLVMDEFGASKESHKIPYGAIFEVKDGEEVKAGTVVARWDPHTHPIISEVYGHIKFIDIIEGVTVDKKEDEALGISSMEVREIAARPAQGRDKRPAVKIVDDDGNDVLIPGTSVPAQYMLQGKAIVQLLDGAEVNIGDIIARIPQQAGGTKDITGGLPRVADLFEARAPKEAAILAEISGTVSFGKETKSKRRLIITPEPGSVDETGAPLEQYEEMIALSRNLNVFEGEKVQKGEVIAEGPESPHDILRLRGVNAVANYIVNEVQDVYRLQGVKINDKHIEVIVRQMLRKCEVLDPGDSTEFLKEEQAEVSHVKTVNERLRAEGKREVKYRHILMGLTKASLSTESFISAASFQETTRVLTEASVAGKVDELRGLKENVIVGRLIPAGTGFKYHKQRREEIARARMHADSVDASVSNTEVEKQIGEALENMSFAGSFSDNDSPI</sequence>
<dbReference type="Gene3D" id="1.10.150.390">
    <property type="match status" value="1"/>
</dbReference>
<dbReference type="GO" id="GO:0005829">
    <property type="term" value="C:cytosol"/>
    <property type="evidence" value="ECO:0007669"/>
    <property type="project" value="UniProtKB-ARBA"/>
</dbReference>
<comment type="similarity">
    <text evidence="1 12 13">Belongs to the RNA polymerase beta' chain family.</text>
</comment>
<dbReference type="PANTHER" id="PTHR19376">
    <property type="entry name" value="DNA-DIRECTED RNA POLYMERASE"/>
    <property type="match status" value="1"/>
</dbReference>
<feature type="binding site" evidence="12">
    <location>
        <position position="87"/>
    </location>
    <ligand>
        <name>Zn(2+)</name>
        <dbReference type="ChEBI" id="CHEBI:29105"/>
        <label>1</label>
    </ligand>
</feature>
<accession>A0A948TI69</accession>
<feature type="domain" description="RNA polymerase N-terminal" evidence="14">
    <location>
        <begin position="234"/>
        <end position="513"/>
    </location>
</feature>
<dbReference type="GO" id="GO:0000428">
    <property type="term" value="C:DNA-directed RNA polymerase complex"/>
    <property type="evidence" value="ECO:0007669"/>
    <property type="project" value="UniProtKB-KW"/>
</dbReference>
<feature type="binding site" evidence="12">
    <location>
        <position position="914"/>
    </location>
    <ligand>
        <name>Zn(2+)</name>
        <dbReference type="ChEBI" id="CHEBI:29105"/>
        <label>2</label>
    </ligand>
</feature>
<comment type="similarity">
    <text evidence="3">In the C-terminal section; belongs to the RNA polymerase beta' chain family.</text>
</comment>
<dbReference type="Gene3D" id="2.40.40.20">
    <property type="match status" value="1"/>
</dbReference>
<dbReference type="Pfam" id="PF05000">
    <property type="entry name" value="RNA_pol_Rpb1_4"/>
    <property type="match status" value="1"/>
</dbReference>
<dbReference type="InterPro" id="IPR044893">
    <property type="entry name" value="RNA_pol_Rpb1_clamp_domain"/>
</dbReference>
<reference evidence="15" key="1">
    <citation type="journal article" date="2021" name="PeerJ">
        <title>Extensive microbial diversity within the chicken gut microbiome revealed by metagenomics and culture.</title>
        <authorList>
            <person name="Gilroy R."/>
            <person name="Ravi A."/>
            <person name="Getino M."/>
            <person name="Pursley I."/>
            <person name="Horton D.L."/>
            <person name="Alikhan N.F."/>
            <person name="Baker D."/>
            <person name="Gharbi K."/>
            <person name="Hall N."/>
            <person name="Watson M."/>
            <person name="Adriaenssens E.M."/>
            <person name="Foster-Nyarko E."/>
            <person name="Jarju S."/>
            <person name="Secka A."/>
            <person name="Antonio M."/>
            <person name="Oren A."/>
            <person name="Chaudhuri R.R."/>
            <person name="La Ragione R."/>
            <person name="Hildebrand F."/>
            <person name="Pallen M.J."/>
        </authorList>
    </citation>
    <scope>NUCLEOTIDE SEQUENCE</scope>
    <source>
        <strain evidence="15">378</strain>
    </source>
</reference>
<organism evidence="15 16">
    <name type="scientific">Candidatus Anaerobiospirillum pullicola</name>
    <dbReference type="NCBI Taxonomy" id="2838451"/>
    <lineage>
        <taxon>Bacteria</taxon>
        <taxon>Pseudomonadati</taxon>
        <taxon>Pseudomonadota</taxon>
        <taxon>Gammaproteobacteria</taxon>
        <taxon>Aeromonadales</taxon>
        <taxon>Succinivibrionaceae</taxon>
        <taxon>Anaerobiospirillum</taxon>
    </lineage>
</organism>
<dbReference type="FunFam" id="1.10.40.90:FF:000001">
    <property type="entry name" value="DNA-directed RNA polymerase subunit beta"/>
    <property type="match status" value="1"/>
</dbReference>
<dbReference type="GO" id="GO:0008270">
    <property type="term" value="F:zinc ion binding"/>
    <property type="evidence" value="ECO:0007669"/>
    <property type="project" value="UniProtKB-UniRule"/>
</dbReference>
<gene>
    <name evidence="12 15" type="primary">rpoC</name>
    <name evidence="15" type="ORF">H9847_10275</name>
</gene>
<evidence type="ECO:0000256" key="13">
    <source>
        <dbReference type="RuleBase" id="RU004279"/>
    </source>
</evidence>
<dbReference type="SMART" id="SM00663">
    <property type="entry name" value="RPOLA_N"/>
    <property type="match status" value="1"/>
</dbReference>
<dbReference type="FunFam" id="1.10.132.30:FF:000003">
    <property type="entry name" value="DNA-directed RNA polymerase subunit beta"/>
    <property type="match status" value="1"/>
</dbReference>
<feature type="binding site" evidence="12">
    <location>
        <position position="71"/>
    </location>
    <ligand>
        <name>Zn(2+)</name>
        <dbReference type="ChEBI" id="CHEBI:29105"/>
        <label>1</label>
    </ligand>
</feature>
<dbReference type="Gene3D" id="1.10.1790.20">
    <property type="match status" value="1"/>
</dbReference>
<dbReference type="InterPro" id="IPR000722">
    <property type="entry name" value="RNA_pol_asu"/>
</dbReference>
<dbReference type="GO" id="GO:0006351">
    <property type="term" value="P:DNA-templated transcription"/>
    <property type="evidence" value="ECO:0007669"/>
    <property type="project" value="UniProtKB-UniRule"/>
</dbReference>
<dbReference type="CDD" id="cd01609">
    <property type="entry name" value="RNAP_beta'_N"/>
    <property type="match status" value="1"/>
</dbReference>
<keyword evidence="10 12" id="KW-0804">Transcription</keyword>
<dbReference type="EMBL" id="JAHLFE010000210">
    <property type="protein sequence ID" value="MBU3845227.1"/>
    <property type="molecule type" value="Genomic_DNA"/>
</dbReference>
<evidence type="ECO:0000256" key="6">
    <source>
        <dbReference type="ARBA" id="ARBA00022695"/>
    </source>
</evidence>
<evidence type="ECO:0000256" key="3">
    <source>
        <dbReference type="ARBA" id="ARBA00009839"/>
    </source>
</evidence>
<dbReference type="InterPro" id="IPR007080">
    <property type="entry name" value="RNA_pol_Rpb1_1"/>
</dbReference>
<keyword evidence="7 12" id="KW-0479">Metal-binding</keyword>
<comment type="similarity">
    <text evidence="2">In the N-terminal section; belongs to the RNA polymerase beta chain family.</text>
</comment>
<dbReference type="FunFam" id="4.10.860.120:FF:000001">
    <property type="entry name" value="DNA-directed RNA polymerase subunit beta"/>
    <property type="match status" value="1"/>
</dbReference>
<comment type="cofactor">
    <cofactor evidence="12">
        <name>Mg(2+)</name>
        <dbReference type="ChEBI" id="CHEBI:18420"/>
    </cofactor>
    <text evidence="12">Binds 1 Mg(2+) ion per subunit.</text>
</comment>
<keyword evidence="9 12" id="KW-0460">Magnesium</keyword>
<feature type="binding site" evidence="12">
    <location>
        <position position="463"/>
    </location>
    <ligand>
        <name>Mg(2+)</name>
        <dbReference type="ChEBI" id="CHEBI:18420"/>
    </ligand>
</feature>
<dbReference type="GO" id="GO:0003677">
    <property type="term" value="F:DNA binding"/>
    <property type="evidence" value="ECO:0007669"/>
    <property type="project" value="UniProtKB-UniRule"/>
</dbReference>
<dbReference type="SUPFAM" id="SSF64484">
    <property type="entry name" value="beta and beta-prime subunits of DNA dependent RNA-polymerase"/>
    <property type="match status" value="1"/>
</dbReference>
<dbReference type="Pfam" id="PF04997">
    <property type="entry name" value="RNA_pol_Rpb1_1"/>
    <property type="match status" value="1"/>
</dbReference>
<evidence type="ECO:0000256" key="2">
    <source>
        <dbReference type="ARBA" id="ARBA00007616"/>
    </source>
</evidence>
<proteinExistence type="inferred from homology"/>
<comment type="catalytic activity">
    <reaction evidence="11 12 13">
        <text>RNA(n) + a ribonucleoside 5'-triphosphate = RNA(n+1) + diphosphate</text>
        <dbReference type="Rhea" id="RHEA:21248"/>
        <dbReference type="Rhea" id="RHEA-COMP:14527"/>
        <dbReference type="Rhea" id="RHEA-COMP:17342"/>
        <dbReference type="ChEBI" id="CHEBI:33019"/>
        <dbReference type="ChEBI" id="CHEBI:61557"/>
        <dbReference type="ChEBI" id="CHEBI:140395"/>
        <dbReference type="EC" id="2.7.7.6"/>
    </reaction>
</comment>
<keyword evidence="4 12" id="KW-0240">DNA-directed RNA polymerase</keyword>
<evidence type="ECO:0000256" key="11">
    <source>
        <dbReference type="ARBA" id="ARBA00048552"/>
    </source>
</evidence>
<dbReference type="Pfam" id="PF04998">
    <property type="entry name" value="RNA_pol_Rpb1_5"/>
    <property type="match status" value="1"/>
</dbReference>
<evidence type="ECO:0000256" key="7">
    <source>
        <dbReference type="ARBA" id="ARBA00022723"/>
    </source>
</evidence>
<keyword evidence="6 12" id="KW-0548">Nucleotidyltransferase</keyword>
<feature type="binding site" evidence="12">
    <location>
        <position position="84"/>
    </location>
    <ligand>
        <name>Zn(2+)</name>
        <dbReference type="ChEBI" id="CHEBI:29105"/>
        <label>1</label>
    </ligand>
</feature>
<evidence type="ECO:0000256" key="4">
    <source>
        <dbReference type="ARBA" id="ARBA00022478"/>
    </source>
</evidence>
<evidence type="ECO:0000256" key="12">
    <source>
        <dbReference type="HAMAP-Rule" id="MF_01322"/>
    </source>
</evidence>
<dbReference type="Gene3D" id="4.10.860.120">
    <property type="entry name" value="RNA polymerase II, clamp domain"/>
    <property type="match status" value="1"/>
</dbReference>
<dbReference type="NCBIfam" id="TIGR02386">
    <property type="entry name" value="rpoC_TIGR"/>
    <property type="match status" value="1"/>
</dbReference>
<keyword evidence="5 12" id="KW-0808">Transferase</keyword>
<dbReference type="Gene3D" id="1.10.274.100">
    <property type="entry name" value="RNA polymerase Rpb1, domain 3"/>
    <property type="match status" value="1"/>
</dbReference>
<dbReference type="Pfam" id="PF00623">
    <property type="entry name" value="RNA_pol_Rpb1_2"/>
    <property type="match status" value="2"/>
</dbReference>
<dbReference type="InterPro" id="IPR007083">
    <property type="entry name" value="RNA_pol_Rpb1_4"/>
</dbReference>
<dbReference type="GO" id="GO:0000287">
    <property type="term" value="F:magnesium ion binding"/>
    <property type="evidence" value="ECO:0007669"/>
    <property type="project" value="UniProtKB-UniRule"/>
</dbReference>
<feature type="binding site" evidence="12">
    <location>
        <position position="924"/>
    </location>
    <ligand>
        <name>Zn(2+)</name>
        <dbReference type="ChEBI" id="CHEBI:29105"/>
        <label>2</label>
    </ligand>
</feature>
<evidence type="ECO:0000256" key="9">
    <source>
        <dbReference type="ARBA" id="ARBA00022842"/>
    </source>
</evidence>
<dbReference type="Proteomes" id="UP000733611">
    <property type="component" value="Unassembled WGS sequence"/>
</dbReference>
<dbReference type="GO" id="GO:0003899">
    <property type="term" value="F:DNA-directed RNA polymerase activity"/>
    <property type="evidence" value="ECO:0007669"/>
    <property type="project" value="UniProtKB-UniRule"/>
</dbReference>
<comment type="subunit">
    <text evidence="12">The RNAP catalytic core consists of 2 alpha, 1 beta, 1 beta' and 1 omega subunit. When a sigma factor is associated with the core the holoenzyme is formed, which can initiate transcription.</text>
</comment>
<dbReference type="InterPro" id="IPR042102">
    <property type="entry name" value="RNA_pol_Rpb1_3_sf"/>
</dbReference>
<evidence type="ECO:0000256" key="8">
    <source>
        <dbReference type="ARBA" id="ARBA00022833"/>
    </source>
</evidence>
<dbReference type="InterPro" id="IPR012754">
    <property type="entry name" value="DNA-dir_RpoC_beta_prime_bact"/>
</dbReference>
<comment type="function">
    <text evidence="12 13">DNA-dependent RNA polymerase catalyzes the transcription of DNA into RNA using the four ribonucleoside triphosphates as substrates.</text>
</comment>
<dbReference type="InterPro" id="IPR038120">
    <property type="entry name" value="Rpb1_funnel_sf"/>
</dbReference>
<feature type="binding site" evidence="12">
    <location>
        <position position="461"/>
    </location>
    <ligand>
        <name>Mg(2+)</name>
        <dbReference type="ChEBI" id="CHEBI:18420"/>
    </ligand>
</feature>
<reference evidence="15" key="2">
    <citation type="submission" date="2021-04" db="EMBL/GenBank/DDBJ databases">
        <authorList>
            <person name="Gilroy R."/>
        </authorList>
    </citation>
    <scope>NUCLEOTIDE SEQUENCE</scope>
    <source>
        <strain evidence="15">378</strain>
    </source>
</reference>
<dbReference type="FunFam" id="1.10.150.390:FF:000002">
    <property type="entry name" value="DNA-directed RNA polymerase subunit beta"/>
    <property type="match status" value="1"/>
</dbReference>
<dbReference type="Gene3D" id="2.40.50.100">
    <property type="match status" value="3"/>
</dbReference>
<comment type="caution">
    <text evidence="15">The sequence shown here is derived from an EMBL/GenBank/DDBJ whole genome shotgun (WGS) entry which is preliminary data.</text>
</comment>
<dbReference type="InterPro" id="IPR007081">
    <property type="entry name" value="RNA_pol_Rpb1_5"/>
</dbReference>
<evidence type="ECO:0000256" key="1">
    <source>
        <dbReference type="ARBA" id="ARBA00006460"/>
    </source>
</evidence>
<dbReference type="InterPro" id="IPR045867">
    <property type="entry name" value="DNA-dir_RpoC_beta_prime"/>
</dbReference>
<feature type="binding site" evidence="12">
    <location>
        <position position="459"/>
    </location>
    <ligand>
        <name>Mg(2+)</name>
        <dbReference type="ChEBI" id="CHEBI:18420"/>
    </ligand>
</feature>
<dbReference type="CDD" id="cd02655">
    <property type="entry name" value="RNAP_beta'_C"/>
    <property type="match status" value="1"/>
</dbReference>
<dbReference type="HAMAP" id="MF_01322">
    <property type="entry name" value="RNApol_bact_RpoC"/>
    <property type="match status" value="1"/>
</dbReference>
<evidence type="ECO:0000313" key="15">
    <source>
        <dbReference type="EMBL" id="MBU3845227.1"/>
    </source>
</evidence>
<dbReference type="Pfam" id="PF04983">
    <property type="entry name" value="RNA_pol_Rpb1_3"/>
    <property type="match status" value="1"/>
</dbReference>